<dbReference type="EMBL" id="CP072793">
    <property type="protein sequence ID" value="QTR54636.1"/>
    <property type="molecule type" value="Genomic_DNA"/>
</dbReference>
<gene>
    <name evidence="1" type="ORF">J9260_05990</name>
</gene>
<dbReference type="Proteomes" id="UP000672009">
    <property type="component" value="Chromosome"/>
</dbReference>
<name>A0A975IHY4_9GAMM</name>
<accession>A0A975IHY4</accession>
<dbReference type="AlphaFoldDB" id="A0A975IHY4"/>
<keyword evidence="2" id="KW-1185">Reference proteome</keyword>
<dbReference type="RefSeq" id="WP_210220112.1">
    <property type="nucleotide sequence ID" value="NZ_CP072793.1"/>
</dbReference>
<evidence type="ECO:0000313" key="2">
    <source>
        <dbReference type="Proteomes" id="UP000672009"/>
    </source>
</evidence>
<sequence length="73" mass="7834">MNDPKYSQRQSAAIHQQLIGGVIERSLVGENWSGIPGFGFEVRMPTGELKTVFVLSDPEGNGAGCLEINGEIS</sequence>
<dbReference type="KEGG" id="tun:J9260_05990"/>
<protein>
    <submittedName>
        <fullName evidence="1">Uncharacterized protein</fullName>
    </submittedName>
</protein>
<organism evidence="1 2">
    <name type="scientific">Thiothrix unzii</name>
    <dbReference type="NCBI Taxonomy" id="111769"/>
    <lineage>
        <taxon>Bacteria</taxon>
        <taxon>Pseudomonadati</taxon>
        <taxon>Pseudomonadota</taxon>
        <taxon>Gammaproteobacteria</taxon>
        <taxon>Thiotrichales</taxon>
        <taxon>Thiotrichaceae</taxon>
        <taxon>Thiothrix</taxon>
    </lineage>
</organism>
<reference evidence="1" key="1">
    <citation type="submission" date="2021-04" db="EMBL/GenBank/DDBJ databases">
        <title>Genomics, taxonomy and metabolism of representatives of sulfur bacteria of the genus Thiothrix: Thiothrix fructosivorans QT, Thiothrix unzii A1T and three new species, Thiothrix subterranea sp. nov., Thiothrix litoralis sp. nov. and 'Candidatus Thiothrix anitrata' sp. nov.</title>
        <authorList>
            <person name="Ravin N.V."/>
            <person name="Smolyakov D."/>
            <person name="Rudenko T.S."/>
            <person name="Mardanov A.V."/>
            <person name="Beletsky A.V."/>
            <person name="Markov N.D."/>
            <person name="Fomenkov A.I."/>
            <person name="Roberts R.J."/>
            <person name="Karnachuk O.V."/>
            <person name="Novikov A."/>
            <person name="Grabovich M.Y."/>
        </authorList>
    </citation>
    <scope>NUCLEOTIDE SEQUENCE</scope>
    <source>
        <strain evidence="1">A1</strain>
    </source>
</reference>
<evidence type="ECO:0000313" key="1">
    <source>
        <dbReference type="EMBL" id="QTR54636.1"/>
    </source>
</evidence>
<proteinExistence type="predicted"/>